<dbReference type="GO" id="GO:0005886">
    <property type="term" value="C:plasma membrane"/>
    <property type="evidence" value="ECO:0007669"/>
    <property type="project" value="UniProtKB-SubCell"/>
</dbReference>
<feature type="transmembrane region" description="Helical" evidence="7">
    <location>
        <begin position="97"/>
        <end position="116"/>
    </location>
</feature>
<feature type="transmembrane region" description="Helical" evidence="7">
    <location>
        <begin position="43"/>
        <end position="62"/>
    </location>
</feature>
<protein>
    <submittedName>
        <fullName evidence="8">Putative oxidoreductase</fullName>
    </submittedName>
</protein>
<dbReference type="InterPro" id="IPR051907">
    <property type="entry name" value="DoxX-like_oxidoreductase"/>
</dbReference>
<dbReference type="AlphaFoldDB" id="A0A1H1HNU5"/>
<dbReference type="Pfam" id="PF07681">
    <property type="entry name" value="DoxX"/>
    <property type="match status" value="1"/>
</dbReference>
<evidence type="ECO:0000313" key="9">
    <source>
        <dbReference type="Proteomes" id="UP000183053"/>
    </source>
</evidence>
<evidence type="ECO:0000256" key="4">
    <source>
        <dbReference type="ARBA" id="ARBA00022692"/>
    </source>
</evidence>
<dbReference type="PANTHER" id="PTHR33452">
    <property type="entry name" value="OXIDOREDUCTASE CATD-RELATED"/>
    <property type="match status" value="1"/>
</dbReference>
<evidence type="ECO:0000256" key="3">
    <source>
        <dbReference type="ARBA" id="ARBA00022475"/>
    </source>
</evidence>
<dbReference type="PANTHER" id="PTHR33452:SF4">
    <property type="entry name" value="BLL4328 PROTEIN"/>
    <property type="match status" value="1"/>
</dbReference>
<reference evidence="9" key="1">
    <citation type="submission" date="2016-10" db="EMBL/GenBank/DDBJ databases">
        <authorList>
            <person name="Varghese N."/>
            <person name="Submissions S."/>
        </authorList>
    </citation>
    <scope>NUCLEOTIDE SEQUENCE [LARGE SCALE GENOMIC DNA]</scope>
    <source>
        <strain evidence="9">DSM 44142</strain>
    </source>
</reference>
<evidence type="ECO:0000256" key="5">
    <source>
        <dbReference type="ARBA" id="ARBA00022989"/>
    </source>
</evidence>
<dbReference type="RefSeq" id="WP_068564005.1">
    <property type="nucleotide sequence ID" value="NZ_FNLF01000002.1"/>
</dbReference>
<name>A0A1H1HNU5_9ACTN</name>
<evidence type="ECO:0000256" key="7">
    <source>
        <dbReference type="SAM" id="Phobius"/>
    </source>
</evidence>
<sequence length="142" mass="15542">MPTGARLVFGVVFLLQGTQKLFGWWSGSPTGSGHPEPFLNWPYWWAGVIEVVLGVTLTVGLWTRISAVLGAGTMAYAYFFTHLPVHWEPLQNGGDYAAVFCWAFLLLAITASRARWSVDRLLARRRAFAQPDGALSAAAESA</sequence>
<proteinExistence type="inferred from homology"/>
<dbReference type="EMBL" id="FNLF01000002">
    <property type="protein sequence ID" value="SDR27205.1"/>
    <property type="molecule type" value="Genomic_DNA"/>
</dbReference>
<evidence type="ECO:0000256" key="1">
    <source>
        <dbReference type="ARBA" id="ARBA00004651"/>
    </source>
</evidence>
<evidence type="ECO:0000256" key="6">
    <source>
        <dbReference type="ARBA" id="ARBA00023136"/>
    </source>
</evidence>
<dbReference type="STRING" id="47312.SAMN04489765_4429"/>
<accession>A0A1H1HNU5</accession>
<feature type="transmembrane region" description="Helical" evidence="7">
    <location>
        <begin position="67"/>
        <end position="85"/>
    </location>
</feature>
<organism evidence="8 9">
    <name type="scientific">Tsukamurella pulmonis</name>
    <dbReference type="NCBI Taxonomy" id="47312"/>
    <lineage>
        <taxon>Bacteria</taxon>
        <taxon>Bacillati</taxon>
        <taxon>Actinomycetota</taxon>
        <taxon>Actinomycetes</taxon>
        <taxon>Mycobacteriales</taxon>
        <taxon>Tsukamurellaceae</taxon>
        <taxon>Tsukamurella</taxon>
    </lineage>
</organism>
<comment type="subcellular location">
    <subcellularLocation>
        <location evidence="1">Cell membrane</location>
        <topology evidence="1">Multi-pass membrane protein</topology>
    </subcellularLocation>
</comment>
<keyword evidence="9" id="KW-1185">Reference proteome</keyword>
<gene>
    <name evidence="8" type="ORF">SAMN04489765_4429</name>
</gene>
<comment type="similarity">
    <text evidence="2">Belongs to the DoxX family.</text>
</comment>
<evidence type="ECO:0000256" key="2">
    <source>
        <dbReference type="ARBA" id="ARBA00006679"/>
    </source>
</evidence>
<keyword evidence="4 7" id="KW-0812">Transmembrane</keyword>
<dbReference type="InterPro" id="IPR032808">
    <property type="entry name" value="DoxX"/>
</dbReference>
<dbReference type="Proteomes" id="UP000183053">
    <property type="component" value="Unassembled WGS sequence"/>
</dbReference>
<keyword evidence="3" id="KW-1003">Cell membrane</keyword>
<keyword evidence="5 7" id="KW-1133">Transmembrane helix</keyword>
<keyword evidence="6 7" id="KW-0472">Membrane</keyword>
<evidence type="ECO:0000313" key="8">
    <source>
        <dbReference type="EMBL" id="SDR27205.1"/>
    </source>
</evidence>